<name>A0A974WHF3_9BACT</name>
<accession>A0A974WHF3</accession>
<dbReference type="NCBIfam" id="NF033710">
    <property type="entry name" value="T9SS_OM_PorV"/>
    <property type="match status" value="1"/>
</dbReference>
<reference evidence="3" key="1">
    <citation type="submission" date="2021-02" db="EMBL/GenBank/DDBJ databases">
        <title>Fulvivirga sp. S481 isolated from sea water.</title>
        <authorList>
            <person name="Bae S.S."/>
            <person name="Baek K."/>
        </authorList>
    </citation>
    <scope>NUCLEOTIDE SEQUENCE</scope>
    <source>
        <strain evidence="3">S481</strain>
    </source>
</reference>
<feature type="chain" id="PRO_5037448078" evidence="1">
    <location>
        <begin position="23"/>
        <end position="394"/>
    </location>
</feature>
<dbReference type="Pfam" id="PF19572">
    <property type="entry name" value="PorV"/>
    <property type="match status" value="1"/>
</dbReference>
<gene>
    <name evidence="3" type="primary">porV</name>
    <name evidence="3" type="ORF">JR347_02290</name>
</gene>
<dbReference type="AlphaFoldDB" id="A0A974WHF3"/>
<dbReference type="KEGG" id="fuv:JR347_02290"/>
<dbReference type="NCBIfam" id="NF033709">
    <property type="entry name" value="PorV_fam"/>
    <property type="match status" value="1"/>
</dbReference>
<evidence type="ECO:0000256" key="1">
    <source>
        <dbReference type="SAM" id="SignalP"/>
    </source>
</evidence>
<keyword evidence="1" id="KW-0732">Signal</keyword>
<dbReference type="Proteomes" id="UP000662783">
    <property type="component" value="Chromosome"/>
</dbReference>
<evidence type="ECO:0000259" key="2">
    <source>
        <dbReference type="Pfam" id="PF19572"/>
    </source>
</evidence>
<proteinExistence type="predicted"/>
<dbReference type="InterPro" id="IPR047799">
    <property type="entry name" value="T9SS_OM_PorV"/>
</dbReference>
<protein>
    <submittedName>
        <fullName evidence="3">Type IX secretion system outer membrane channel protein PorV</fullName>
    </submittedName>
</protein>
<evidence type="ECO:0000313" key="3">
    <source>
        <dbReference type="EMBL" id="QSE97939.1"/>
    </source>
</evidence>
<dbReference type="RefSeq" id="WP_205722447.1">
    <property type="nucleotide sequence ID" value="NZ_CP070608.1"/>
</dbReference>
<feature type="signal peptide" evidence="1">
    <location>
        <begin position="1"/>
        <end position="22"/>
    </location>
</feature>
<dbReference type="EMBL" id="CP070608">
    <property type="protein sequence ID" value="QSE97939.1"/>
    <property type="molecule type" value="Genomic_DNA"/>
</dbReference>
<feature type="domain" description="Type IX secretion system protein PorV" evidence="2">
    <location>
        <begin position="34"/>
        <end position="278"/>
    </location>
</feature>
<sequence>MNRLKYISIVALILFSTTLIMAQGTTPQDPIGQSDDRRVITTAVPFLTITPDARAGAMGDAGVATTPDANAVYWNPAKLAFINNDVGFSLSYTPWLGKIINDMSITYLSGYYKFTKEQAVAVSMKYFDLGEIFFRDGEGNSTGDFNPREVAFDATYSRMLSQKLGVGITARYIHSNLTGNFSSPNPTTGADARPGNSVAADIAVYYNKDLLLSGTNSNLALGAVISNIGSKLTYSDENNRDFIPTNLRLGSAFTTNLDPYNKLTFALDFNKLLVPSPQEDGSEKDESLLNGIFGSFGDAQGGGSEELKEVTVSAGAEYWYNDTFAARVGYFLESEEKGNRKYLTMGLGFRYQVFGVDFAYLIPKEQEHPLAETLRFTLLFNFEKKNQEEQSVTD</sequence>
<evidence type="ECO:0000313" key="4">
    <source>
        <dbReference type="Proteomes" id="UP000662783"/>
    </source>
</evidence>
<dbReference type="SUPFAM" id="SSF56935">
    <property type="entry name" value="Porins"/>
    <property type="match status" value="1"/>
</dbReference>
<organism evidence="3 4">
    <name type="scientific">Fulvivirga lutea</name>
    <dbReference type="NCBI Taxonomy" id="2810512"/>
    <lineage>
        <taxon>Bacteria</taxon>
        <taxon>Pseudomonadati</taxon>
        <taxon>Bacteroidota</taxon>
        <taxon>Cytophagia</taxon>
        <taxon>Cytophagales</taxon>
        <taxon>Fulvivirgaceae</taxon>
        <taxon>Fulvivirga</taxon>
    </lineage>
</organism>
<keyword evidence="4" id="KW-1185">Reference proteome</keyword>
<dbReference type="Gene3D" id="2.40.160.60">
    <property type="entry name" value="Outer membrane protein transport protein (OMPP1/FadL/TodX)"/>
    <property type="match status" value="1"/>
</dbReference>
<dbReference type="InterPro" id="IPR045741">
    <property type="entry name" value="PorV"/>
</dbReference>